<organism evidence="3 4">
    <name type="scientific">Neoarthrinium moseri</name>
    <dbReference type="NCBI Taxonomy" id="1658444"/>
    <lineage>
        <taxon>Eukaryota</taxon>
        <taxon>Fungi</taxon>
        <taxon>Dikarya</taxon>
        <taxon>Ascomycota</taxon>
        <taxon>Pezizomycotina</taxon>
        <taxon>Sordariomycetes</taxon>
        <taxon>Xylariomycetidae</taxon>
        <taxon>Amphisphaeriales</taxon>
        <taxon>Apiosporaceae</taxon>
        <taxon>Neoarthrinium</taxon>
    </lineage>
</organism>
<evidence type="ECO:0000256" key="1">
    <source>
        <dbReference type="SAM" id="MobiDB-lite"/>
    </source>
</evidence>
<reference evidence="3" key="1">
    <citation type="submission" date="2021-03" db="EMBL/GenBank/DDBJ databases">
        <title>Revisited historic fungal species revealed as producer of novel bioactive compounds through whole genome sequencing and comparative genomics.</title>
        <authorList>
            <person name="Vignolle G.A."/>
            <person name="Hochenegger N."/>
            <person name="Mach R.L."/>
            <person name="Mach-Aigner A.R."/>
            <person name="Javad Rahimi M."/>
            <person name="Salim K.A."/>
            <person name="Chan C.M."/>
            <person name="Lim L.B.L."/>
            <person name="Cai F."/>
            <person name="Druzhinina I.S."/>
            <person name="U'Ren J.M."/>
            <person name="Derntl C."/>
        </authorList>
    </citation>
    <scope>NUCLEOTIDE SEQUENCE</scope>
    <source>
        <strain evidence="3">TUCIM 5799</strain>
    </source>
</reference>
<feature type="region of interest" description="Disordered" evidence="1">
    <location>
        <begin position="44"/>
        <end position="74"/>
    </location>
</feature>
<keyword evidence="2" id="KW-1133">Transmembrane helix</keyword>
<keyword evidence="2" id="KW-0472">Membrane</keyword>
<protein>
    <submittedName>
        <fullName evidence="3">Uncharacterized protein</fullName>
    </submittedName>
</protein>
<feature type="compositionally biased region" description="Basic and acidic residues" evidence="1">
    <location>
        <begin position="44"/>
        <end position="64"/>
    </location>
</feature>
<dbReference type="EMBL" id="JAFIMR010000045">
    <property type="protein sequence ID" value="KAI1856233.1"/>
    <property type="molecule type" value="Genomic_DNA"/>
</dbReference>
<dbReference type="AlphaFoldDB" id="A0A9Q0AK97"/>
<keyword evidence="4" id="KW-1185">Reference proteome</keyword>
<name>A0A9Q0AK97_9PEZI</name>
<feature type="transmembrane region" description="Helical" evidence="2">
    <location>
        <begin position="144"/>
        <end position="163"/>
    </location>
</feature>
<accession>A0A9Q0AK97</accession>
<evidence type="ECO:0000313" key="4">
    <source>
        <dbReference type="Proteomes" id="UP000829685"/>
    </source>
</evidence>
<keyword evidence="2" id="KW-0812">Transmembrane</keyword>
<sequence length="169" mass="18525">MRQKAAAAWKSIASESGGADAKHALEVEAILMAADRRRKSVVKLNHDREQPSRPHQEEHRHQDGGIEEGDISSERRQQQHAVPLFFDAFDGMGSTGLGIVMADMEKRALASGRDFGVVVDDPAKISVLPSYAHRPRQPKVITRGRVLVAIGMLCAMGVISTLWSHRGLV</sequence>
<dbReference type="Proteomes" id="UP000829685">
    <property type="component" value="Unassembled WGS sequence"/>
</dbReference>
<proteinExistence type="predicted"/>
<evidence type="ECO:0000256" key="2">
    <source>
        <dbReference type="SAM" id="Phobius"/>
    </source>
</evidence>
<comment type="caution">
    <text evidence="3">The sequence shown here is derived from an EMBL/GenBank/DDBJ whole genome shotgun (WGS) entry which is preliminary data.</text>
</comment>
<evidence type="ECO:0000313" key="3">
    <source>
        <dbReference type="EMBL" id="KAI1856233.1"/>
    </source>
</evidence>
<gene>
    <name evidence="3" type="ORF">JX265_011745</name>
</gene>